<dbReference type="Gene3D" id="1.20.80.10">
    <property type="match status" value="1"/>
</dbReference>
<keyword evidence="2" id="KW-0446">Lipid-binding</keyword>
<comment type="caution">
    <text evidence="5">The sequence shown here is derived from an EMBL/GenBank/DDBJ whole genome shotgun (WGS) entry which is preliminary data.</text>
</comment>
<evidence type="ECO:0000259" key="4">
    <source>
        <dbReference type="PROSITE" id="PS51228"/>
    </source>
</evidence>
<dbReference type="InterPro" id="IPR000582">
    <property type="entry name" value="Acyl-CoA-binding_protein"/>
</dbReference>
<dbReference type="PROSITE" id="PS51228">
    <property type="entry name" value="ACB_2"/>
    <property type="match status" value="1"/>
</dbReference>
<gene>
    <name evidence="5" type="ORF">Fot_13587</name>
</gene>
<dbReference type="Pfam" id="PF00887">
    <property type="entry name" value="ACBP"/>
    <property type="match status" value="1"/>
</dbReference>
<dbReference type="InterPro" id="IPR035984">
    <property type="entry name" value="Acyl-CoA-binding_sf"/>
</dbReference>
<comment type="similarity">
    <text evidence="1">Belongs to the ACBP family.</text>
</comment>
<dbReference type="PANTHER" id="PTHR23310:SF62">
    <property type="entry name" value="ACYL-COA BINDING PROTEIN 1, ISOFORM A"/>
    <property type="match status" value="1"/>
</dbReference>
<evidence type="ECO:0000313" key="6">
    <source>
        <dbReference type="Proteomes" id="UP001604277"/>
    </source>
</evidence>
<dbReference type="PROSITE" id="PS00880">
    <property type="entry name" value="ACB_1"/>
    <property type="match status" value="1"/>
</dbReference>
<dbReference type="Proteomes" id="UP001604277">
    <property type="component" value="Unassembled WGS sequence"/>
</dbReference>
<feature type="domain" description="ACB" evidence="4">
    <location>
        <begin position="179"/>
        <end position="262"/>
    </location>
</feature>
<sequence length="262" mass="30560">MREFFLFYRHRQLVLMLETWGEHFPMVLRGDGVKKKDYDGKYDNFDEEDEFFVGKNIFCLVTGIMMAKKFSAMKRIMMGFSIMRIKMTKKILFGRRGSAEPERLHRLSVPGLALNSTIDENEPCLAESLPIQSLREDKIQTHQIEMDELRAAKKFDLMRSLIENVKIIDDELEEDKMGLKEEFEECAEQAKTLLENTSNENKLILYGLYKQATVGNVNTRRPGMFNIRDRAMWYAWKAVEGKSQEEAMNDFITKVKQLKGAA</sequence>
<dbReference type="InterPro" id="IPR022408">
    <property type="entry name" value="Acyl-CoA-binding_prot_CS"/>
</dbReference>
<evidence type="ECO:0000256" key="3">
    <source>
        <dbReference type="SAM" id="Coils"/>
    </source>
</evidence>
<dbReference type="InterPro" id="IPR014352">
    <property type="entry name" value="FERM/acyl-CoA-bd_prot_sf"/>
</dbReference>
<dbReference type="GO" id="GO:0000062">
    <property type="term" value="F:fatty-acyl-CoA binding"/>
    <property type="evidence" value="ECO:0007669"/>
    <property type="project" value="UniProtKB-ARBA"/>
</dbReference>
<proteinExistence type="inferred from homology"/>
<dbReference type="PANTHER" id="PTHR23310">
    <property type="entry name" value="ACYL-COA-BINDING PROTEIN, ACBP"/>
    <property type="match status" value="1"/>
</dbReference>
<name>A0ABD1W3Y1_9LAMI</name>
<protein>
    <submittedName>
        <fullName evidence="5">ACB domain-containing protein</fullName>
    </submittedName>
</protein>
<evidence type="ECO:0000256" key="1">
    <source>
        <dbReference type="ARBA" id="ARBA00005567"/>
    </source>
</evidence>
<organism evidence="5 6">
    <name type="scientific">Forsythia ovata</name>
    <dbReference type="NCBI Taxonomy" id="205694"/>
    <lineage>
        <taxon>Eukaryota</taxon>
        <taxon>Viridiplantae</taxon>
        <taxon>Streptophyta</taxon>
        <taxon>Embryophyta</taxon>
        <taxon>Tracheophyta</taxon>
        <taxon>Spermatophyta</taxon>
        <taxon>Magnoliopsida</taxon>
        <taxon>eudicotyledons</taxon>
        <taxon>Gunneridae</taxon>
        <taxon>Pentapetalae</taxon>
        <taxon>asterids</taxon>
        <taxon>lamiids</taxon>
        <taxon>Lamiales</taxon>
        <taxon>Oleaceae</taxon>
        <taxon>Forsythieae</taxon>
        <taxon>Forsythia</taxon>
    </lineage>
</organism>
<evidence type="ECO:0000313" key="5">
    <source>
        <dbReference type="EMBL" id="KAL2544354.1"/>
    </source>
</evidence>
<dbReference type="PRINTS" id="PR00689">
    <property type="entry name" value="ACOABINDINGP"/>
</dbReference>
<reference evidence="6" key="1">
    <citation type="submission" date="2024-07" db="EMBL/GenBank/DDBJ databases">
        <title>Two chromosome-level genome assemblies of Korean endemic species Abeliophyllum distichum and Forsythia ovata (Oleaceae).</title>
        <authorList>
            <person name="Jang H."/>
        </authorList>
    </citation>
    <scope>NUCLEOTIDE SEQUENCE [LARGE SCALE GENOMIC DNA]</scope>
</reference>
<dbReference type="SUPFAM" id="SSF47027">
    <property type="entry name" value="Acyl-CoA binding protein"/>
    <property type="match status" value="1"/>
</dbReference>
<dbReference type="EMBL" id="JBFOLJ010000004">
    <property type="protein sequence ID" value="KAL2544354.1"/>
    <property type="molecule type" value="Genomic_DNA"/>
</dbReference>
<dbReference type="AlphaFoldDB" id="A0ABD1W3Y1"/>
<accession>A0ABD1W3Y1</accession>
<evidence type="ECO:0000256" key="2">
    <source>
        <dbReference type="ARBA" id="ARBA00023121"/>
    </source>
</evidence>
<feature type="coiled-coil region" evidence="3">
    <location>
        <begin position="162"/>
        <end position="200"/>
    </location>
</feature>
<keyword evidence="3" id="KW-0175">Coiled coil</keyword>
<keyword evidence="6" id="KW-1185">Reference proteome</keyword>